<comment type="caution">
    <text evidence="3">The sequence shown here is derived from an EMBL/GenBank/DDBJ whole genome shotgun (WGS) entry which is preliminary data.</text>
</comment>
<name>A0A926DCX4_9FIRM</name>
<dbReference type="PANTHER" id="PTHR23530:SF1">
    <property type="entry name" value="PERMEASE, MAJOR FACILITATOR SUPERFAMILY-RELATED"/>
    <property type="match status" value="1"/>
</dbReference>
<reference evidence="3" key="1">
    <citation type="submission" date="2020-08" db="EMBL/GenBank/DDBJ databases">
        <title>Genome public.</title>
        <authorList>
            <person name="Liu C."/>
            <person name="Sun Q."/>
        </authorList>
    </citation>
    <scope>NUCLEOTIDE SEQUENCE</scope>
    <source>
        <strain evidence="3">NSJ-40</strain>
    </source>
</reference>
<keyword evidence="4" id="KW-1185">Reference proteome</keyword>
<dbReference type="InterPro" id="IPR011701">
    <property type="entry name" value="MFS"/>
</dbReference>
<dbReference type="PANTHER" id="PTHR23530">
    <property type="entry name" value="TRANSPORT PROTEIN-RELATED"/>
    <property type="match status" value="1"/>
</dbReference>
<feature type="transmembrane region" description="Helical" evidence="2">
    <location>
        <begin position="35"/>
        <end position="56"/>
    </location>
</feature>
<protein>
    <submittedName>
        <fullName evidence="3">MFS transporter</fullName>
    </submittedName>
</protein>
<keyword evidence="2" id="KW-1133">Transmembrane helix</keyword>
<dbReference type="GO" id="GO:0005886">
    <property type="term" value="C:plasma membrane"/>
    <property type="evidence" value="ECO:0007669"/>
    <property type="project" value="UniProtKB-SubCell"/>
</dbReference>
<dbReference type="Proteomes" id="UP000651482">
    <property type="component" value="Unassembled WGS sequence"/>
</dbReference>
<evidence type="ECO:0000256" key="1">
    <source>
        <dbReference type="ARBA" id="ARBA00004651"/>
    </source>
</evidence>
<feature type="transmembrane region" description="Helical" evidence="2">
    <location>
        <begin position="128"/>
        <end position="149"/>
    </location>
</feature>
<sequence>MKRNIALMYAIALFQGMVFYAPVATRYRQAQGVSLFQITIIESVSLALCIVLELPWGMLSDRIGYRKTMILCCGLDLVSKIIFWRATSFLGFLLERILLSIVMTGLSGVDSSMLYLSCRGKDSQRVFGIYNAMGMCGLLLAAGVFSGWIQERYSFAAFLTILSYGAAAGLSLFLKEVKSPDPTRTKPEFFRKTVQSTLGNRQILFFLIAAACLSEAHQTITVFLSQVQFTHCGMPDRTIGILYILTTVLGLCSVWSSALTKRIGIRRTLSLLCGGAVFACITESFAKSAVPSVSGILMLRAANSLFRPLQTELQNRQIQSENRATALSIHAMVMDSIGILTNLCFGAIAAWNLSYAFGFGGLICLFGWILFQKWRSSMPNSFCGEVREARRRGHFSEH</sequence>
<dbReference type="GO" id="GO:0022857">
    <property type="term" value="F:transmembrane transporter activity"/>
    <property type="evidence" value="ECO:0007669"/>
    <property type="project" value="InterPro"/>
</dbReference>
<accession>A0A926DCX4</accession>
<dbReference type="CDD" id="cd06174">
    <property type="entry name" value="MFS"/>
    <property type="match status" value="1"/>
</dbReference>
<dbReference type="Pfam" id="PF07690">
    <property type="entry name" value="MFS_1"/>
    <property type="match status" value="1"/>
</dbReference>
<dbReference type="RefSeq" id="WP_249320275.1">
    <property type="nucleotide sequence ID" value="NZ_JACRSN010000021.1"/>
</dbReference>
<organism evidence="3 4">
    <name type="scientific">Yeguia hominis</name>
    <dbReference type="NCBI Taxonomy" id="2763662"/>
    <lineage>
        <taxon>Bacteria</taxon>
        <taxon>Bacillati</taxon>
        <taxon>Bacillota</taxon>
        <taxon>Clostridia</taxon>
        <taxon>Eubacteriales</taxon>
        <taxon>Yeguiaceae</taxon>
        <taxon>Yeguia</taxon>
    </lineage>
</organism>
<feature type="transmembrane region" description="Helical" evidence="2">
    <location>
        <begin position="155"/>
        <end position="174"/>
    </location>
</feature>
<feature type="transmembrane region" description="Helical" evidence="2">
    <location>
        <begin position="239"/>
        <end position="259"/>
    </location>
</feature>
<evidence type="ECO:0000256" key="2">
    <source>
        <dbReference type="SAM" id="Phobius"/>
    </source>
</evidence>
<feature type="transmembrane region" description="Helical" evidence="2">
    <location>
        <begin position="324"/>
        <end position="348"/>
    </location>
</feature>
<feature type="transmembrane region" description="Helical" evidence="2">
    <location>
        <begin position="354"/>
        <end position="371"/>
    </location>
</feature>
<comment type="subcellular location">
    <subcellularLocation>
        <location evidence="1">Cell membrane</location>
        <topology evidence="1">Multi-pass membrane protein</topology>
    </subcellularLocation>
</comment>
<gene>
    <name evidence="3" type="ORF">IAG03_11985</name>
</gene>
<dbReference type="InterPro" id="IPR036259">
    <property type="entry name" value="MFS_trans_sf"/>
</dbReference>
<dbReference type="Gene3D" id="1.20.1250.20">
    <property type="entry name" value="MFS general substrate transporter like domains"/>
    <property type="match status" value="1"/>
</dbReference>
<dbReference type="SUPFAM" id="SSF103473">
    <property type="entry name" value="MFS general substrate transporter"/>
    <property type="match status" value="1"/>
</dbReference>
<dbReference type="InterPro" id="IPR053160">
    <property type="entry name" value="MFS_DHA3_Transporter"/>
</dbReference>
<evidence type="ECO:0000313" key="4">
    <source>
        <dbReference type="Proteomes" id="UP000651482"/>
    </source>
</evidence>
<keyword evidence="2" id="KW-0812">Transmembrane</keyword>
<dbReference type="EMBL" id="JACRSN010000021">
    <property type="protein sequence ID" value="MBC8534690.1"/>
    <property type="molecule type" value="Genomic_DNA"/>
</dbReference>
<keyword evidence="2" id="KW-0472">Membrane</keyword>
<dbReference type="AlphaFoldDB" id="A0A926DCX4"/>
<evidence type="ECO:0000313" key="3">
    <source>
        <dbReference type="EMBL" id="MBC8534690.1"/>
    </source>
</evidence>
<proteinExistence type="predicted"/>
<feature type="transmembrane region" description="Helical" evidence="2">
    <location>
        <begin position="7"/>
        <end position="23"/>
    </location>
</feature>